<dbReference type="Proteomes" id="UP001634394">
    <property type="component" value="Unassembled WGS sequence"/>
</dbReference>
<keyword evidence="2" id="KW-1133">Transmembrane helix</keyword>
<evidence type="ECO:0000256" key="2">
    <source>
        <dbReference type="SAM" id="Phobius"/>
    </source>
</evidence>
<feature type="region of interest" description="Disordered" evidence="1">
    <location>
        <begin position="353"/>
        <end position="423"/>
    </location>
</feature>
<proteinExistence type="predicted"/>
<dbReference type="AlphaFoldDB" id="A0ABD3XCI1"/>
<organism evidence="4 5">
    <name type="scientific">Sinanodonta woodiana</name>
    <name type="common">Chinese pond mussel</name>
    <name type="synonym">Anodonta woodiana</name>
    <dbReference type="NCBI Taxonomy" id="1069815"/>
    <lineage>
        <taxon>Eukaryota</taxon>
        <taxon>Metazoa</taxon>
        <taxon>Spiralia</taxon>
        <taxon>Lophotrochozoa</taxon>
        <taxon>Mollusca</taxon>
        <taxon>Bivalvia</taxon>
        <taxon>Autobranchia</taxon>
        <taxon>Heteroconchia</taxon>
        <taxon>Palaeoheterodonta</taxon>
        <taxon>Unionida</taxon>
        <taxon>Unionoidea</taxon>
        <taxon>Unionidae</taxon>
        <taxon>Unioninae</taxon>
        <taxon>Sinanodonta</taxon>
    </lineage>
</organism>
<dbReference type="CDD" id="cd22823">
    <property type="entry name" value="Gal_Rha_Lectin"/>
    <property type="match status" value="1"/>
</dbReference>
<keyword evidence="2" id="KW-0472">Membrane</keyword>
<protein>
    <submittedName>
        <fullName evidence="4">Uncharacterized protein</fullName>
    </submittedName>
</protein>
<feature type="transmembrane region" description="Helical" evidence="2">
    <location>
        <begin position="428"/>
        <end position="452"/>
    </location>
</feature>
<evidence type="ECO:0000313" key="4">
    <source>
        <dbReference type="EMBL" id="KAL3883271.1"/>
    </source>
</evidence>
<reference evidence="4 5" key="1">
    <citation type="submission" date="2024-11" db="EMBL/GenBank/DDBJ databases">
        <title>Chromosome-level genome assembly of the freshwater bivalve Anodonta woodiana.</title>
        <authorList>
            <person name="Chen X."/>
        </authorList>
    </citation>
    <scope>NUCLEOTIDE SEQUENCE [LARGE SCALE GENOMIC DNA]</scope>
    <source>
        <strain evidence="4">MN2024</strain>
        <tissue evidence="4">Gills</tissue>
    </source>
</reference>
<name>A0ABD3XCI1_SINWO</name>
<evidence type="ECO:0000313" key="5">
    <source>
        <dbReference type="Proteomes" id="UP001634394"/>
    </source>
</evidence>
<feature type="compositionally biased region" description="Acidic residues" evidence="1">
    <location>
        <begin position="496"/>
        <end position="505"/>
    </location>
</feature>
<dbReference type="EMBL" id="JBJQND010000003">
    <property type="protein sequence ID" value="KAL3883271.1"/>
    <property type="molecule type" value="Genomic_DNA"/>
</dbReference>
<evidence type="ECO:0000256" key="3">
    <source>
        <dbReference type="SAM" id="SignalP"/>
    </source>
</evidence>
<keyword evidence="5" id="KW-1185">Reference proteome</keyword>
<feature type="compositionally biased region" description="Polar residues" evidence="1">
    <location>
        <begin position="480"/>
        <end position="491"/>
    </location>
</feature>
<comment type="caution">
    <text evidence="4">The sequence shown here is derived from an EMBL/GenBank/DDBJ whole genome shotgun (WGS) entry which is preliminary data.</text>
</comment>
<feature type="region of interest" description="Disordered" evidence="1">
    <location>
        <begin position="469"/>
        <end position="505"/>
    </location>
</feature>
<keyword evidence="2" id="KW-0812">Transmembrane</keyword>
<sequence>MSNIITILCAQAILAYNQVLTKESSSCYGTNIACDFYSLECRETELIRLNALYYGYKRGKDCYKSEEACKQDGGCCRYQKSDCTNKLHEETIFDIYTNCSGKSTCGPFQAPWVGMSYCGPMSEVITSDYLNINYECIDKIENLDICDTQNLLTDHVYLIFDGFKNNGANVSPEGACSCSFTGVGIENITSIAVTIIDVRLAKFNTRQSDCTSTRLKIQNKTFERKCSFGSTISNFYNNLNLEYILPNDKVDISLEGMYSNDISDHPALIWLQVKGNNSFHLSCNNYQSNNEQRTNLPDILDDVSEAGDIFTASPDFIEPDNSTNIRTNHSKLKDDLYQDSFDKSASHLQIREAAGKHVDEPRNGSGDVMVTESSTSLHPKSNFENKRSGHTVTTDDTAEVKENLGTNDSTLHQKDTQGLDNNSDNSQIVVNIVIPVLTGVLMTFVVIISVYVKCRTRKRNGRYKTNASEGTYLDEESETETPNGALSSSSKPEALCDNDIESTKL</sequence>
<feature type="compositionally biased region" description="Basic and acidic residues" evidence="1">
    <location>
        <begin position="353"/>
        <end position="362"/>
    </location>
</feature>
<feature type="signal peptide" evidence="3">
    <location>
        <begin position="1"/>
        <end position="15"/>
    </location>
</feature>
<evidence type="ECO:0000256" key="1">
    <source>
        <dbReference type="SAM" id="MobiDB-lite"/>
    </source>
</evidence>
<feature type="chain" id="PRO_5044863957" evidence="3">
    <location>
        <begin position="16"/>
        <end position="505"/>
    </location>
</feature>
<keyword evidence="3" id="KW-0732">Signal</keyword>
<gene>
    <name evidence="4" type="ORF">ACJMK2_029554</name>
</gene>
<accession>A0ABD3XCI1</accession>